<feature type="coiled-coil region" evidence="1">
    <location>
        <begin position="30"/>
        <end position="96"/>
    </location>
</feature>
<proteinExistence type="predicted"/>
<accession>A0ABD2PM82</accession>
<feature type="compositionally biased region" description="Low complexity" evidence="2">
    <location>
        <begin position="270"/>
        <end position="279"/>
    </location>
</feature>
<comment type="caution">
    <text evidence="3">The sequence shown here is derived from an EMBL/GenBank/DDBJ whole genome shotgun (WGS) entry which is preliminary data.</text>
</comment>
<name>A0ABD2PM82_9PLAT</name>
<dbReference type="AlphaFoldDB" id="A0ABD2PM82"/>
<evidence type="ECO:0000256" key="2">
    <source>
        <dbReference type="SAM" id="MobiDB-lite"/>
    </source>
</evidence>
<gene>
    <name evidence="3" type="ORF">Ciccas_013227</name>
</gene>
<protein>
    <submittedName>
        <fullName evidence="3">Uncharacterized protein</fullName>
    </submittedName>
</protein>
<feature type="region of interest" description="Disordered" evidence="2">
    <location>
        <begin position="269"/>
        <end position="357"/>
    </location>
</feature>
<evidence type="ECO:0000256" key="1">
    <source>
        <dbReference type="SAM" id="Coils"/>
    </source>
</evidence>
<dbReference type="Proteomes" id="UP001626550">
    <property type="component" value="Unassembled WGS sequence"/>
</dbReference>
<reference evidence="3 4" key="1">
    <citation type="submission" date="2024-11" db="EMBL/GenBank/DDBJ databases">
        <title>Adaptive evolution of stress response genes in parasites aligns with host niche diversity.</title>
        <authorList>
            <person name="Hahn C."/>
            <person name="Resl P."/>
        </authorList>
    </citation>
    <scope>NUCLEOTIDE SEQUENCE [LARGE SCALE GENOMIC DNA]</scope>
    <source>
        <strain evidence="3">EGGRZ-B1_66</strain>
        <tissue evidence="3">Body</tissue>
    </source>
</reference>
<feature type="non-terminal residue" evidence="3">
    <location>
        <position position="357"/>
    </location>
</feature>
<keyword evidence="1" id="KW-0175">Coiled coil</keyword>
<evidence type="ECO:0000313" key="3">
    <source>
        <dbReference type="EMBL" id="KAL3308245.1"/>
    </source>
</evidence>
<sequence>MPTTVNIERHKLNLAMYQKLKKYIMNKRKREQQERAQDAIINKLKREREEHNKQATVERESLEQIRRDAAAVKRKIDEMKLKRDELYKRLKQIAHEESSIHSTIKEDLLHSIPSSQFGNQAMIPSQQKSAFIQTPSTQVASSSNQASSMNSNILSALTSFLGPNGLNAEHLTMLINQGIIDPSILIAQSKAQQPVAQLGSLNEQLQALQSQMRPANMTQSQHEFVATRHPPATPSAQVQSQANLAKFLLLNKQVQGQPRSTNDLTVFKAQQQQQQQQQQLMSRPAPNKSSNALGMLGQQPTSVGSTLLPPAPVSYRGSITTGQSAQQIQFQQHAAASAVKQPPQQGLLKPQTPNKIH</sequence>
<dbReference type="EMBL" id="JBJKFK010005583">
    <property type="protein sequence ID" value="KAL3308245.1"/>
    <property type="molecule type" value="Genomic_DNA"/>
</dbReference>
<evidence type="ECO:0000313" key="4">
    <source>
        <dbReference type="Proteomes" id="UP001626550"/>
    </source>
</evidence>
<keyword evidence="4" id="KW-1185">Reference proteome</keyword>
<organism evidence="3 4">
    <name type="scientific">Cichlidogyrus casuarinus</name>
    <dbReference type="NCBI Taxonomy" id="1844966"/>
    <lineage>
        <taxon>Eukaryota</taxon>
        <taxon>Metazoa</taxon>
        <taxon>Spiralia</taxon>
        <taxon>Lophotrochozoa</taxon>
        <taxon>Platyhelminthes</taxon>
        <taxon>Monogenea</taxon>
        <taxon>Monopisthocotylea</taxon>
        <taxon>Dactylogyridea</taxon>
        <taxon>Ancyrocephalidae</taxon>
        <taxon>Cichlidogyrus</taxon>
    </lineage>
</organism>
<feature type="compositionally biased region" description="Polar residues" evidence="2">
    <location>
        <begin position="287"/>
        <end position="305"/>
    </location>
</feature>
<feature type="compositionally biased region" description="Low complexity" evidence="2">
    <location>
        <begin position="323"/>
        <end position="357"/>
    </location>
</feature>